<reference evidence="1 2" key="1">
    <citation type="journal article" date="2017" name="Int. J. Syst. Evol. Microbiol.">
        <title>Gemmobacter straminiformis sp. nov., isolated from an artificial fountain.</title>
        <authorList>
            <person name="Kang J.Y."/>
            <person name="Kim M.J."/>
            <person name="Chun J."/>
            <person name="Son K.P."/>
            <person name="Jahng K.Y."/>
        </authorList>
    </citation>
    <scope>NUCLEOTIDE SEQUENCE [LARGE SCALE GENOMIC DNA]</scope>
    <source>
        <strain evidence="1 2">CAM-8</strain>
    </source>
</reference>
<accession>A0A842I651</accession>
<comment type="caution">
    <text evidence="1">The sequence shown here is derived from an EMBL/GenBank/DDBJ whole genome shotgun (WGS) entry which is preliminary data.</text>
</comment>
<sequence length="183" mass="20370">MTGRTQRVKTNAPLRRERHETFIREYMTGFDGEHAARKAGYSPKVARRIWPILLAAPQITRRMLVIKWGDGVPNIEKDAVLRVLAEDAFTDTSELWATNPFSGERIPVMSRATPNQMRQVAWKTKSTSRGGVNLISEEVVILAGRAHLGIIAKSLGLLAKGGSDREKRGLDADLVERIARARG</sequence>
<dbReference type="EMBL" id="JACLQD010000002">
    <property type="protein sequence ID" value="MBC2835139.1"/>
    <property type="molecule type" value="Genomic_DNA"/>
</dbReference>
<gene>
    <name evidence="1" type="ORF">H7F16_06435</name>
</gene>
<evidence type="ECO:0000313" key="2">
    <source>
        <dbReference type="Proteomes" id="UP000555411"/>
    </source>
</evidence>
<dbReference type="Pfam" id="PF03592">
    <property type="entry name" value="Terminase_2"/>
    <property type="match status" value="1"/>
</dbReference>
<dbReference type="InterPro" id="IPR038713">
    <property type="entry name" value="Terminase_Gp1_N_sf"/>
</dbReference>
<dbReference type="InterPro" id="IPR005335">
    <property type="entry name" value="Terminase_ssu"/>
</dbReference>
<dbReference type="GO" id="GO:0051276">
    <property type="term" value="P:chromosome organization"/>
    <property type="evidence" value="ECO:0007669"/>
    <property type="project" value="InterPro"/>
</dbReference>
<dbReference type="AlphaFoldDB" id="A0A842I651"/>
<evidence type="ECO:0000313" key="1">
    <source>
        <dbReference type="EMBL" id="MBC2835139.1"/>
    </source>
</evidence>
<proteinExistence type="predicted"/>
<name>A0A842I651_9RHOB</name>
<keyword evidence="2" id="KW-1185">Reference proteome</keyword>
<dbReference type="Proteomes" id="UP000555411">
    <property type="component" value="Unassembled WGS sequence"/>
</dbReference>
<dbReference type="Gene3D" id="1.10.10.1400">
    <property type="entry name" value="Terminase, small subunit, N-terminal DNA-binding domain, HTH motif"/>
    <property type="match status" value="1"/>
</dbReference>
<organism evidence="1 2">
    <name type="scientific">Paragemmobacter straminiformis</name>
    <dbReference type="NCBI Taxonomy" id="2045119"/>
    <lineage>
        <taxon>Bacteria</taxon>
        <taxon>Pseudomonadati</taxon>
        <taxon>Pseudomonadota</taxon>
        <taxon>Alphaproteobacteria</taxon>
        <taxon>Rhodobacterales</taxon>
        <taxon>Paracoccaceae</taxon>
        <taxon>Paragemmobacter</taxon>
    </lineage>
</organism>
<protein>
    <submittedName>
        <fullName evidence="1">Terminase small subunit</fullName>
    </submittedName>
</protein>
<dbReference type="RefSeq" id="WP_185796765.1">
    <property type="nucleotide sequence ID" value="NZ_JACLQD010000002.1"/>
</dbReference>